<reference evidence="2 3" key="1">
    <citation type="submission" date="2019-03" db="EMBL/GenBank/DDBJ databases">
        <title>First draft genome of Liparis tanakae, snailfish: a comprehensive survey of snailfish specific genes.</title>
        <authorList>
            <person name="Kim W."/>
            <person name="Song I."/>
            <person name="Jeong J.-H."/>
            <person name="Kim D."/>
            <person name="Kim S."/>
            <person name="Ryu S."/>
            <person name="Song J.Y."/>
            <person name="Lee S.K."/>
        </authorList>
    </citation>
    <scope>NUCLEOTIDE SEQUENCE [LARGE SCALE GENOMIC DNA]</scope>
    <source>
        <tissue evidence="2">Muscle</tissue>
    </source>
</reference>
<evidence type="ECO:0000313" key="3">
    <source>
        <dbReference type="Proteomes" id="UP000314294"/>
    </source>
</evidence>
<feature type="compositionally biased region" description="Pro residues" evidence="1">
    <location>
        <begin position="152"/>
        <end position="161"/>
    </location>
</feature>
<feature type="compositionally biased region" description="Polar residues" evidence="1">
    <location>
        <begin position="134"/>
        <end position="143"/>
    </location>
</feature>
<accession>A0A4Z2JA14</accession>
<name>A0A4Z2JA14_9TELE</name>
<dbReference type="Proteomes" id="UP000314294">
    <property type="component" value="Unassembled WGS sequence"/>
</dbReference>
<dbReference type="EMBL" id="SRLO01000014">
    <property type="protein sequence ID" value="TNN86634.1"/>
    <property type="molecule type" value="Genomic_DNA"/>
</dbReference>
<evidence type="ECO:0000256" key="1">
    <source>
        <dbReference type="SAM" id="MobiDB-lite"/>
    </source>
</evidence>
<keyword evidence="3" id="KW-1185">Reference proteome</keyword>
<feature type="region of interest" description="Disordered" evidence="1">
    <location>
        <begin position="126"/>
        <end position="161"/>
    </location>
</feature>
<protein>
    <submittedName>
        <fullName evidence="2">Uncharacterized protein</fullName>
    </submittedName>
</protein>
<sequence length="161" mass="17623">MERHNPTKKKGKERVETVGLQTEVELHMLTGTKLYCGGSQVPKNKSFLFRLAAVDCKVEVELSALVELKSKESRPPVAAGGVPVSGLPGSRAVFWANQITATGLNSRDGRALLTWINWMVRADFPTPPPPTTTSRYFSCTEPSFQPAIEDTSPPPPPPEHQ</sequence>
<comment type="caution">
    <text evidence="2">The sequence shown here is derived from an EMBL/GenBank/DDBJ whole genome shotgun (WGS) entry which is preliminary data.</text>
</comment>
<proteinExistence type="predicted"/>
<organism evidence="2 3">
    <name type="scientific">Liparis tanakae</name>
    <name type="common">Tanaka's snailfish</name>
    <dbReference type="NCBI Taxonomy" id="230148"/>
    <lineage>
        <taxon>Eukaryota</taxon>
        <taxon>Metazoa</taxon>
        <taxon>Chordata</taxon>
        <taxon>Craniata</taxon>
        <taxon>Vertebrata</taxon>
        <taxon>Euteleostomi</taxon>
        <taxon>Actinopterygii</taxon>
        <taxon>Neopterygii</taxon>
        <taxon>Teleostei</taxon>
        <taxon>Neoteleostei</taxon>
        <taxon>Acanthomorphata</taxon>
        <taxon>Eupercaria</taxon>
        <taxon>Perciformes</taxon>
        <taxon>Cottioidei</taxon>
        <taxon>Cottales</taxon>
        <taxon>Liparidae</taxon>
        <taxon>Liparis</taxon>
    </lineage>
</organism>
<dbReference type="AlphaFoldDB" id="A0A4Z2JA14"/>
<gene>
    <name evidence="2" type="ORF">EYF80_003102</name>
</gene>
<evidence type="ECO:0000313" key="2">
    <source>
        <dbReference type="EMBL" id="TNN86634.1"/>
    </source>
</evidence>